<dbReference type="KEGG" id="hlt:I7X12_17930"/>
<keyword evidence="10" id="KW-1185">Reference proteome</keyword>
<dbReference type="GO" id="GO:0022857">
    <property type="term" value="F:transmembrane transporter activity"/>
    <property type="evidence" value="ECO:0007669"/>
    <property type="project" value="InterPro"/>
</dbReference>
<dbReference type="GO" id="GO:0005886">
    <property type="term" value="C:plasma membrane"/>
    <property type="evidence" value="ECO:0007669"/>
    <property type="project" value="UniProtKB-SubCell"/>
</dbReference>
<proteinExistence type="predicted"/>
<dbReference type="Pfam" id="PF07690">
    <property type="entry name" value="MFS_1"/>
    <property type="match status" value="2"/>
</dbReference>
<evidence type="ECO:0000313" key="9">
    <source>
        <dbReference type="EMBL" id="QPV62587.1"/>
    </source>
</evidence>
<feature type="transmembrane region" description="Helical" evidence="7">
    <location>
        <begin position="47"/>
        <end position="66"/>
    </location>
</feature>
<evidence type="ECO:0000256" key="2">
    <source>
        <dbReference type="ARBA" id="ARBA00022448"/>
    </source>
</evidence>
<evidence type="ECO:0000259" key="8">
    <source>
        <dbReference type="PROSITE" id="PS50850"/>
    </source>
</evidence>
<keyword evidence="4 7" id="KW-0812">Transmembrane</keyword>
<sequence length="420" mass="43061">MNRNDRAITGFAMAAHGLVHTYELAVPILLTVWIVEFPVTSATLGTVVAVGYGLFGVGALPAGLLVDRFGSRTLVVGCTFGMGLSFLLLGVLPGVAGIAVALALWGIAASVYHPAGLTLISKGVEERGAAFAYHGMAGNVGIVAGPFLTALLLVVADWRVAVAVLAVPAFVATVAGLRAEFDETAAVGGREAAADGGDAPETDIGSLTEFLTASRAVFTVGFLTVFALVLFNGLYYRGMLTFLPDLLSDFLEPLVGSAARSLGPFSEGPAAGEFDRSRYLYAGLLAVGIGGQYVGGRLTDAVEPERGLVVALTLLVAIALLFVPASGSLPALLAVSGALGFVLFGMQPLSQATIAKYSPPEHRGLSFGYTYLAIFGIGAVGASITGWVLTYGSTWLLFVVLAGFAAAALALALSLVVRGE</sequence>
<evidence type="ECO:0000256" key="6">
    <source>
        <dbReference type="ARBA" id="ARBA00023136"/>
    </source>
</evidence>
<dbReference type="PANTHER" id="PTHR23517:SF2">
    <property type="entry name" value="MULTIDRUG RESISTANCE PROTEIN MDTH"/>
    <property type="match status" value="1"/>
</dbReference>
<evidence type="ECO:0000256" key="4">
    <source>
        <dbReference type="ARBA" id="ARBA00022692"/>
    </source>
</evidence>
<keyword evidence="3" id="KW-1003">Cell membrane</keyword>
<feature type="domain" description="Major facilitator superfamily (MFS) profile" evidence="8">
    <location>
        <begin position="1"/>
        <end position="420"/>
    </location>
</feature>
<evidence type="ECO:0000256" key="5">
    <source>
        <dbReference type="ARBA" id="ARBA00022989"/>
    </source>
</evidence>
<feature type="transmembrane region" description="Helical" evidence="7">
    <location>
        <begin position="395"/>
        <end position="417"/>
    </location>
</feature>
<feature type="transmembrane region" description="Helical" evidence="7">
    <location>
        <begin position="307"/>
        <end position="325"/>
    </location>
</feature>
<feature type="transmembrane region" description="Helical" evidence="7">
    <location>
        <begin position="12"/>
        <end position="35"/>
    </location>
</feature>
<evidence type="ECO:0000313" key="10">
    <source>
        <dbReference type="Proteomes" id="UP000595001"/>
    </source>
</evidence>
<keyword evidence="5 7" id="KW-1133">Transmembrane helix</keyword>
<dbReference type="Gene3D" id="1.20.1250.20">
    <property type="entry name" value="MFS general substrate transporter like domains"/>
    <property type="match status" value="1"/>
</dbReference>
<keyword evidence="6 7" id="KW-0472">Membrane</keyword>
<dbReference type="InterPro" id="IPR020846">
    <property type="entry name" value="MFS_dom"/>
</dbReference>
<accession>A0A7T3FXV9</accession>
<evidence type="ECO:0000256" key="1">
    <source>
        <dbReference type="ARBA" id="ARBA00004651"/>
    </source>
</evidence>
<dbReference type="InterPro" id="IPR036259">
    <property type="entry name" value="MFS_trans_sf"/>
</dbReference>
<dbReference type="AlphaFoldDB" id="A0A7T3FXV9"/>
<dbReference type="PANTHER" id="PTHR23517">
    <property type="entry name" value="RESISTANCE PROTEIN MDTM, PUTATIVE-RELATED-RELATED"/>
    <property type="match status" value="1"/>
</dbReference>
<dbReference type="InterPro" id="IPR050171">
    <property type="entry name" value="MFS_Transporters"/>
</dbReference>
<evidence type="ECO:0000256" key="3">
    <source>
        <dbReference type="ARBA" id="ARBA00022475"/>
    </source>
</evidence>
<gene>
    <name evidence="9" type="ORF">I7X12_17930</name>
</gene>
<dbReference type="InterPro" id="IPR011701">
    <property type="entry name" value="MFS"/>
</dbReference>
<dbReference type="Proteomes" id="UP000595001">
    <property type="component" value="Chromosome"/>
</dbReference>
<name>A0A7T3FXV9_9EURY</name>
<reference evidence="9 10" key="1">
    <citation type="submission" date="2020-12" db="EMBL/GenBank/DDBJ databases">
        <title>Halosimplex halophilum sp. nov. and Halosimplex salinum sp. nov., two new members of the genus Halosimplex.</title>
        <authorList>
            <person name="Cui H.L."/>
        </authorList>
    </citation>
    <scope>NUCLEOTIDE SEQUENCE [LARGE SCALE GENOMIC DNA]</scope>
    <source>
        <strain evidence="9 10">YGH94</strain>
    </source>
</reference>
<organism evidence="9 10">
    <name type="scientific">Halosimplex litoreum</name>
    <dbReference type="NCBI Taxonomy" id="1198301"/>
    <lineage>
        <taxon>Archaea</taxon>
        <taxon>Methanobacteriati</taxon>
        <taxon>Methanobacteriota</taxon>
        <taxon>Stenosarchaea group</taxon>
        <taxon>Halobacteria</taxon>
        <taxon>Halobacteriales</taxon>
        <taxon>Haloarculaceae</taxon>
        <taxon>Halosimplex</taxon>
    </lineage>
</organism>
<comment type="subcellular location">
    <subcellularLocation>
        <location evidence="1">Cell membrane</location>
        <topology evidence="1">Multi-pass membrane protein</topology>
    </subcellularLocation>
</comment>
<dbReference type="OrthoDB" id="204590at2157"/>
<evidence type="ECO:0000256" key="7">
    <source>
        <dbReference type="SAM" id="Phobius"/>
    </source>
</evidence>
<feature type="transmembrane region" description="Helical" evidence="7">
    <location>
        <begin position="131"/>
        <end position="154"/>
    </location>
</feature>
<feature type="transmembrane region" description="Helical" evidence="7">
    <location>
        <begin position="160"/>
        <end position="177"/>
    </location>
</feature>
<protein>
    <submittedName>
        <fullName evidence="9">MFS transporter</fullName>
    </submittedName>
</protein>
<dbReference type="PROSITE" id="PS50850">
    <property type="entry name" value="MFS"/>
    <property type="match status" value="1"/>
</dbReference>
<feature type="transmembrane region" description="Helical" evidence="7">
    <location>
        <begin position="331"/>
        <end position="349"/>
    </location>
</feature>
<dbReference type="GeneID" id="60590413"/>
<dbReference type="SUPFAM" id="SSF103473">
    <property type="entry name" value="MFS general substrate transporter"/>
    <property type="match status" value="1"/>
</dbReference>
<feature type="transmembrane region" description="Helical" evidence="7">
    <location>
        <begin position="369"/>
        <end position="389"/>
    </location>
</feature>
<feature type="transmembrane region" description="Helical" evidence="7">
    <location>
        <begin position="216"/>
        <end position="236"/>
    </location>
</feature>
<keyword evidence="2" id="KW-0813">Transport</keyword>
<dbReference type="EMBL" id="CP065856">
    <property type="protein sequence ID" value="QPV62587.1"/>
    <property type="molecule type" value="Genomic_DNA"/>
</dbReference>
<dbReference type="RefSeq" id="WP_198061387.1">
    <property type="nucleotide sequence ID" value="NZ_CP065856.1"/>
</dbReference>